<dbReference type="Pfam" id="PF00561">
    <property type="entry name" value="Abhydrolase_1"/>
    <property type="match status" value="1"/>
</dbReference>
<name>A0A852W2X3_PSEA5</name>
<sequence>MTLALAQVTVPTFLPVEDGRIAYRDTGPHPDGRPPLVLLHGGAVDGRMWSRQIGPLSARHRVVVPDARGHGASSTPGPQGYRPHADLAALLEHLDAGPVALVGLSMGARVAFDTALERPDLVDRVVLCGAGAGEPVWTDPWTVDTMARWEQARLDLDAERWVRVFLEFVPGPFRTEADVDAAVLAEIRLMAVDLLSHHLPADPAAPPGPIGFLDDAVERAGAFPVPLLGLVGALDSDDHRRIVADTVAAVPDGSPGEIGGTAHYPNMERPPEFERAVLDFVSR</sequence>
<dbReference type="PANTHER" id="PTHR43194">
    <property type="entry name" value="HYDROLASE ALPHA/BETA FOLD FAMILY"/>
    <property type="match status" value="1"/>
</dbReference>
<accession>A0A852W2X3</accession>
<dbReference type="SUPFAM" id="SSF53474">
    <property type="entry name" value="alpha/beta-Hydrolases"/>
    <property type="match status" value="1"/>
</dbReference>
<dbReference type="InterPro" id="IPR000639">
    <property type="entry name" value="Epox_hydrolase-like"/>
</dbReference>
<dbReference type="RefSeq" id="WP_179761591.1">
    <property type="nucleotide sequence ID" value="NZ_BAAAJZ010000003.1"/>
</dbReference>
<keyword evidence="3" id="KW-1185">Reference proteome</keyword>
<evidence type="ECO:0000313" key="3">
    <source>
        <dbReference type="Proteomes" id="UP000549695"/>
    </source>
</evidence>
<organism evidence="2 3">
    <name type="scientific">Pseudonocardia alni</name>
    <name type="common">Amycolata alni</name>
    <dbReference type="NCBI Taxonomy" id="33907"/>
    <lineage>
        <taxon>Bacteria</taxon>
        <taxon>Bacillati</taxon>
        <taxon>Actinomycetota</taxon>
        <taxon>Actinomycetes</taxon>
        <taxon>Pseudonocardiales</taxon>
        <taxon>Pseudonocardiaceae</taxon>
        <taxon>Pseudonocardia</taxon>
    </lineage>
</organism>
<dbReference type="InterPro" id="IPR000073">
    <property type="entry name" value="AB_hydrolase_1"/>
</dbReference>
<comment type="caution">
    <text evidence="2">The sequence shown here is derived from an EMBL/GenBank/DDBJ whole genome shotgun (WGS) entry which is preliminary data.</text>
</comment>
<dbReference type="Gene3D" id="3.40.50.1820">
    <property type="entry name" value="alpha/beta hydrolase"/>
    <property type="match status" value="1"/>
</dbReference>
<dbReference type="InterPro" id="IPR050228">
    <property type="entry name" value="Carboxylesterase_BioH"/>
</dbReference>
<dbReference type="AlphaFoldDB" id="A0A852W2X3"/>
<protein>
    <submittedName>
        <fullName evidence="2">Pimeloyl-ACP methyl ester carboxylesterase</fullName>
    </submittedName>
</protein>
<evidence type="ECO:0000259" key="1">
    <source>
        <dbReference type="Pfam" id="PF00561"/>
    </source>
</evidence>
<proteinExistence type="predicted"/>
<dbReference type="Proteomes" id="UP000549695">
    <property type="component" value="Unassembled WGS sequence"/>
</dbReference>
<gene>
    <name evidence="2" type="ORF">HDA37_003344</name>
</gene>
<dbReference type="GeneID" id="98053069"/>
<dbReference type="PANTHER" id="PTHR43194:SF2">
    <property type="entry name" value="PEROXISOMAL MEMBRANE PROTEIN LPX1"/>
    <property type="match status" value="1"/>
</dbReference>
<dbReference type="PRINTS" id="PR00412">
    <property type="entry name" value="EPOXHYDRLASE"/>
</dbReference>
<evidence type="ECO:0000313" key="2">
    <source>
        <dbReference type="EMBL" id="NYG03059.1"/>
    </source>
</evidence>
<feature type="domain" description="AB hydrolase-1" evidence="1">
    <location>
        <begin position="34"/>
        <end position="151"/>
    </location>
</feature>
<dbReference type="EMBL" id="JACCCZ010000001">
    <property type="protein sequence ID" value="NYG03059.1"/>
    <property type="molecule type" value="Genomic_DNA"/>
</dbReference>
<dbReference type="InterPro" id="IPR029058">
    <property type="entry name" value="AB_hydrolase_fold"/>
</dbReference>
<dbReference type="GO" id="GO:0003824">
    <property type="term" value="F:catalytic activity"/>
    <property type="evidence" value="ECO:0007669"/>
    <property type="project" value="InterPro"/>
</dbReference>
<reference evidence="2 3" key="1">
    <citation type="submission" date="2020-07" db="EMBL/GenBank/DDBJ databases">
        <title>Sequencing the genomes of 1000 actinobacteria strains.</title>
        <authorList>
            <person name="Klenk H.-P."/>
        </authorList>
    </citation>
    <scope>NUCLEOTIDE SEQUENCE [LARGE SCALE GENOMIC DNA]</scope>
    <source>
        <strain evidence="2 3">DSM 44749</strain>
    </source>
</reference>
<dbReference type="PRINTS" id="PR00111">
    <property type="entry name" value="ABHYDROLASE"/>
</dbReference>